<reference evidence="1" key="1">
    <citation type="submission" date="2021-01" db="EMBL/GenBank/DDBJ databases">
        <authorList>
            <consortium name="Genoscope - CEA"/>
            <person name="William W."/>
        </authorList>
    </citation>
    <scope>NUCLEOTIDE SEQUENCE</scope>
</reference>
<proteinExistence type="predicted"/>
<dbReference type="EMBL" id="HG994361">
    <property type="protein sequence ID" value="CAF2157758.1"/>
    <property type="molecule type" value="Genomic_DNA"/>
</dbReference>
<accession>A0A816YAZ9</accession>
<sequence>MCKSSDDPYILDALLKYSPCSDTQISKRDGFIVGVAISRREAFFLDQVQLYPCDSRLGLAAKMAQLVLFRPKVDEISIRWLYGIISMRLNLFFIFFEQHAIRSYPVKVADGSNTITLKPLELSRYMYGSGVFRDRNLESLNSLYEVKNMRQYSLTALCANAVNSLSGRLL</sequence>
<protein>
    <submittedName>
        <fullName evidence="1">(rape) hypothetical protein</fullName>
    </submittedName>
</protein>
<organism evidence="1">
    <name type="scientific">Brassica napus</name>
    <name type="common">Rape</name>
    <dbReference type="NCBI Taxonomy" id="3708"/>
    <lineage>
        <taxon>Eukaryota</taxon>
        <taxon>Viridiplantae</taxon>
        <taxon>Streptophyta</taxon>
        <taxon>Embryophyta</taxon>
        <taxon>Tracheophyta</taxon>
        <taxon>Spermatophyta</taxon>
        <taxon>Magnoliopsida</taxon>
        <taxon>eudicotyledons</taxon>
        <taxon>Gunneridae</taxon>
        <taxon>Pentapetalae</taxon>
        <taxon>rosids</taxon>
        <taxon>malvids</taxon>
        <taxon>Brassicales</taxon>
        <taxon>Brassicaceae</taxon>
        <taxon>Brassiceae</taxon>
        <taxon>Brassica</taxon>
    </lineage>
</organism>
<name>A0A816YAZ9_BRANA</name>
<gene>
    <name evidence="1" type="ORF">DARMORV10_A07P04890.1</name>
</gene>
<evidence type="ECO:0000313" key="1">
    <source>
        <dbReference type="EMBL" id="CAF2157758.1"/>
    </source>
</evidence>
<dbReference type="Proteomes" id="UP001295469">
    <property type="component" value="Chromosome A07"/>
</dbReference>
<dbReference type="AlphaFoldDB" id="A0A816YAZ9"/>